<sequence>MPAVGSRSLLAQWRERLHVALLCKGRCRLVAHVHADWHAHVRIHDSIILLMLWLLSQTNKVKLLLHRCFVDTEIWRELHGAIRHAIVVDLLVFLLLLGNKQVIVGHDCEARVVSRMRYFSKAATDVAENIDERRRVPWAEDDFRAATTGQRR</sequence>
<keyword evidence="2" id="KW-1185">Reference proteome</keyword>
<name>A0A139GV72_9PEZI</name>
<evidence type="ECO:0000313" key="2">
    <source>
        <dbReference type="Proteomes" id="UP000070133"/>
    </source>
</evidence>
<dbReference type="AlphaFoldDB" id="A0A139GV72"/>
<organism evidence="1 2">
    <name type="scientific">Pseudocercospora eumusae</name>
    <dbReference type="NCBI Taxonomy" id="321146"/>
    <lineage>
        <taxon>Eukaryota</taxon>
        <taxon>Fungi</taxon>
        <taxon>Dikarya</taxon>
        <taxon>Ascomycota</taxon>
        <taxon>Pezizomycotina</taxon>
        <taxon>Dothideomycetes</taxon>
        <taxon>Dothideomycetidae</taxon>
        <taxon>Mycosphaerellales</taxon>
        <taxon>Mycosphaerellaceae</taxon>
        <taxon>Pseudocercospora</taxon>
    </lineage>
</organism>
<reference evidence="1 2" key="1">
    <citation type="submission" date="2015-07" db="EMBL/GenBank/DDBJ databases">
        <title>Comparative genomics of the Sigatoka disease complex on banana suggests a link between parallel evolutionary changes in Pseudocercospora fijiensis and Pseudocercospora eumusae and increased virulence on the banana host.</title>
        <authorList>
            <person name="Chang T.-C."/>
            <person name="Salvucci A."/>
            <person name="Crous P.W."/>
            <person name="Stergiopoulos I."/>
        </authorList>
    </citation>
    <scope>NUCLEOTIDE SEQUENCE [LARGE SCALE GENOMIC DNA]</scope>
    <source>
        <strain evidence="1 2">CBS 114824</strain>
    </source>
</reference>
<proteinExistence type="predicted"/>
<accession>A0A139GV72</accession>
<dbReference type="EMBL" id="LFZN01000327">
    <property type="protein sequence ID" value="KXS94082.1"/>
    <property type="molecule type" value="Genomic_DNA"/>
</dbReference>
<evidence type="ECO:0000313" key="1">
    <source>
        <dbReference type="EMBL" id="KXS94082.1"/>
    </source>
</evidence>
<comment type="caution">
    <text evidence="1">The sequence shown here is derived from an EMBL/GenBank/DDBJ whole genome shotgun (WGS) entry which is preliminary data.</text>
</comment>
<gene>
    <name evidence="1" type="ORF">AC578_10517</name>
</gene>
<dbReference type="Proteomes" id="UP000070133">
    <property type="component" value="Unassembled WGS sequence"/>
</dbReference>
<protein>
    <submittedName>
        <fullName evidence="1">Uncharacterized protein</fullName>
    </submittedName>
</protein>